<dbReference type="Pfam" id="PF13302">
    <property type="entry name" value="Acetyltransf_3"/>
    <property type="match status" value="1"/>
</dbReference>
<dbReference type="SUPFAM" id="SSF55729">
    <property type="entry name" value="Acyl-CoA N-acyltransferases (Nat)"/>
    <property type="match status" value="1"/>
</dbReference>
<dbReference type="InterPro" id="IPR051531">
    <property type="entry name" value="N-acetyltransferase"/>
</dbReference>
<dbReference type="PANTHER" id="PTHR43792">
    <property type="entry name" value="GNAT FAMILY, PUTATIVE (AFU_ORTHOLOGUE AFUA_3G00765)-RELATED-RELATED"/>
    <property type="match status" value="1"/>
</dbReference>
<evidence type="ECO:0000313" key="2">
    <source>
        <dbReference type="EMBL" id="MDO8224546.1"/>
    </source>
</evidence>
<dbReference type="Gene3D" id="3.40.630.30">
    <property type="match status" value="1"/>
</dbReference>
<protein>
    <submittedName>
        <fullName evidence="2">GNAT family N-acetyltransferase</fullName>
    </submittedName>
</protein>
<dbReference type="EMBL" id="JAHBMK020000001">
    <property type="protein sequence ID" value="MDO8224546.1"/>
    <property type="molecule type" value="Genomic_DNA"/>
</dbReference>
<sequence length="178" mass="20548">MVLLETNRLLLRTIDIPLLDAASKRNHQAIQDMGYQTNGEWPDPDFFEAIPYFREKLVENNGTKGFDSWLILKKHNHEIVGGTGFLGDPDTNGMIEIGFATNKSHRRNGFCAEAARKLINWALSQDIVNRITARCGHDHLGSQHILKKLGFTLDHKSKDFMHWRYVITYKSRLYPCFF</sequence>
<keyword evidence="3" id="KW-1185">Reference proteome</keyword>
<gene>
    <name evidence="2" type="ORF">KHP33_006750</name>
</gene>
<dbReference type="InterPro" id="IPR000182">
    <property type="entry name" value="GNAT_dom"/>
</dbReference>
<name>A0ABT9DIR3_9BACI</name>
<reference evidence="2" key="1">
    <citation type="submission" date="2023-07" db="EMBL/GenBank/DDBJ databases">
        <title>Biological control against Fusarium languescens, the causal agent of wilt in Jalapeno peppers, by a novel bacterial subspecies: Bacillus cabrialesii subsp. tritici TSO2.</title>
        <authorList>
            <person name="Montoya-Martinez A.C."/>
            <person name="Figueroa-Brambila K.M."/>
            <person name="Escalante-Beltran A."/>
            <person name="Lopez-Montoya N.D."/>
            <person name="Valenzuela-Ruiz V."/>
            <person name="Parra-Cota F.I."/>
            <person name="Estrada Alvarado M.I."/>
            <person name="De Los Santos Villalobos S."/>
        </authorList>
    </citation>
    <scope>NUCLEOTIDE SEQUENCE</scope>
    <source>
        <strain evidence="2">TSO2</strain>
    </source>
</reference>
<dbReference type="PANTHER" id="PTHR43792:SF13">
    <property type="entry name" value="ACETYLTRANSFERASE"/>
    <property type="match status" value="1"/>
</dbReference>
<proteinExistence type="predicted"/>
<dbReference type="RefSeq" id="WP_213401859.1">
    <property type="nucleotide sequence ID" value="NZ_JAHBMK020000001.1"/>
</dbReference>
<dbReference type="InterPro" id="IPR016181">
    <property type="entry name" value="Acyl_CoA_acyltransferase"/>
</dbReference>
<feature type="domain" description="N-acetyltransferase" evidence="1">
    <location>
        <begin position="14"/>
        <end position="174"/>
    </location>
</feature>
<accession>A0ABT9DIR3</accession>
<dbReference type="PROSITE" id="PS51186">
    <property type="entry name" value="GNAT"/>
    <property type="match status" value="1"/>
</dbReference>
<evidence type="ECO:0000313" key="3">
    <source>
        <dbReference type="Proteomes" id="UP001177121"/>
    </source>
</evidence>
<comment type="caution">
    <text evidence="2">The sequence shown here is derived from an EMBL/GenBank/DDBJ whole genome shotgun (WGS) entry which is preliminary data.</text>
</comment>
<dbReference type="Proteomes" id="UP001177121">
    <property type="component" value="Unassembled WGS sequence"/>
</dbReference>
<organism evidence="2 3">
    <name type="scientific">Bacillus cabrialesii subsp. tritici</name>
    <dbReference type="NCBI Taxonomy" id="2944916"/>
    <lineage>
        <taxon>Bacteria</taxon>
        <taxon>Bacillati</taxon>
        <taxon>Bacillota</taxon>
        <taxon>Bacilli</taxon>
        <taxon>Bacillales</taxon>
        <taxon>Bacillaceae</taxon>
        <taxon>Bacillus</taxon>
        <taxon>Bacillus cabrialesii</taxon>
    </lineage>
</organism>
<evidence type="ECO:0000259" key="1">
    <source>
        <dbReference type="PROSITE" id="PS51186"/>
    </source>
</evidence>